<dbReference type="AlphaFoldDB" id="A0A6A4K285"/>
<accession>A0A6A4K285</accession>
<feature type="region of interest" description="Disordered" evidence="1">
    <location>
        <begin position="446"/>
        <end position="468"/>
    </location>
</feature>
<evidence type="ECO:0000313" key="2">
    <source>
        <dbReference type="EMBL" id="KAF6213830.1"/>
    </source>
</evidence>
<protein>
    <submittedName>
        <fullName evidence="2">Uncharacterized protein</fullName>
    </submittedName>
</protein>
<feature type="region of interest" description="Disordered" evidence="1">
    <location>
        <begin position="400"/>
        <end position="420"/>
    </location>
</feature>
<name>A0A6A4K285_APOLU</name>
<organism evidence="2 3">
    <name type="scientific">Apolygus lucorum</name>
    <name type="common">Small green plant bug</name>
    <name type="synonym">Lygocoris lucorum</name>
    <dbReference type="NCBI Taxonomy" id="248454"/>
    <lineage>
        <taxon>Eukaryota</taxon>
        <taxon>Metazoa</taxon>
        <taxon>Ecdysozoa</taxon>
        <taxon>Arthropoda</taxon>
        <taxon>Hexapoda</taxon>
        <taxon>Insecta</taxon>
        <taxon>Pterygota</taxon>
        <taxon>Neoptera</taxon>
        <taxon>Paraneoptera</taxon>
        <taxon>Hemiptera</taxon>
        <taxon>Heteroptera</taxon>
        <taxon>Panheteroptera</taxon>
        <taxon>Cimicomorpha</taxon>
        <taxon>Miridae</taxon>
        <taxon>Mirini</taxon>
        <taxon>Apolygus</taxon>
    </lineage>
</organism>
<dbReference type="Proteomes" id="UP000466442">
    <property type="component" value="Unassembled WGS sequence"/>
</dbReference>
<reference evidence="2" key="1">
    <citation type="journal article" date="2021" name="Mol. Ecol. Resour.">
        <title>Apolygus lucorum genome provides insights into omnivorousness and mesophyll feeding.</title>
        <authorList>
            <person name="Liu Y."/>
            <person name="Liu H."/>
            <person name="Wang H."/>
            <person name="Huang T."/>
            <person name="Liu B."/>
            <person name="Yang B."/>
            <person name="Yin L."/>
            <person name="Li B."/>
            <person name="Zhang Y."/>
            <person name="Zhang S."/>
            <person name="Jiang F."/>
            <person name="Zhang X."/>
            <person name="Ren Y."/>
            <person name="Wang B."/>
            <person name="Wang S."/>
            <person name="Lu Y."/>
            <person name="Wu K."/>
            <person name="Fan W."/>
            <person name="Wang G."/>
        </authorList>
    </citation>
    <scope>NUCLEOTIDE SEQUENCE</scope>
    <source>
        <strain evidence="2">12Hb</strain>
    </source>
</reference>
<gene>
    <name evidence="2" type="ORF">GE061_011552</name>
</gene>
<proteinExistence type="predicted"/>
<evidence type="ECO:0000313" key="3">
    <source>
        <dbReference type="Proteomes" id="UP000466442"/>
    </source>
</evidence>
<keyword evidence="3" id="KW-1185">Reference proteome</keyword>
<dbReference type="EMBL" id="WIXP02000003">
    <property type="protein sequence ID" value="KAF6213830.1"/>
    <property type="molecule type" value="Genomic_DNA"/>
</dbReference>
<evidence type="ECO:0000256" key="1">
    <source>
        <dbReference type="SAM" id="MobiDB-lite"/>
    </source>
</evidence>
<comment type="caution">
    <text evidence="2">The sequence shown here is derived from an EMBL/GenBank/DDBJ whole genome shotgun (WGS) entry which is preliminary data.</text>
</comment>
<sequence>MSFFVTEKVTSRAEREQIGHRKNDNLLPQREFTLGNLQSGLQKSPYELFRENVAKYCDRYMMESFEPRDCMSAEEKASLACRNCTNNSSGLVCDRYTESPQNHKISAVCDEINDIPIRDPSSTTTNNTNACFSVLSVSFEPLDKGEPNKKMSFLERISKLMNTYNSNKVAFTQHAELKQLPSPHSWSACECHVHIGKHSNCCQCQEPYHRTRCDCVQHSGSHSYCCRCDIQLLQQYDQFLRKKKYLRLYNVDDDVSSPNSTSYLNPMNPSRPSTSQTEKSAWCEDRGLFTQEFLNDNKRYSQPGVSEFPKENNDFQTSNSEKSYLWKRECDVAQSENGEDHPCESCCKKLDDVYGSALREVHSMLLEVSRSLSPPINCCTLDALIKDTLLRRNSLHNSSICSQERRKSSQMHEPPESERVSYPLEEIVTFPRILNRQSDAAVQVNTYSQESNLTPEEKRSNNRNKRKLFKKGKLKEMCTLS</sequence>